<evidence type="ECO:0000256" key="1">
    <source>
        <dbReference type="SAM" id="MobiDB-lite"/>
    </source>
</evidence>
<feature type="compositionally biased region" description="Basic and acidic residues" evidence="1">
    <location>
        <begin position="1"/>
        <end position="13"/>
    </location>
</feature>
<feature type="compositionally biased region" description="Basic and acidic residues" evidence="1">
    <location>
        <begin position="38"/>
        <end position="56"/>
    </location>
</feature>
<dbReference type="EMBL" id="KN831769">
    <property type="protein sequence ID" value="KIM47389.1"/>
    <property type="molecule type" value="Genomic_DNA"/>
</dbReference>
<dbReference type="Proteomes" id="UP000053424">
    <property type="component" value="Unassembled WGS sequence"/>
</dbReference>
<gene>
    <name evidence="2" type="ORF">M413DRAFT_439069</name>
</gene>
<sequence>MSTPRFSEEEAPKKLPGLQDNSDGLLSEYEAEYAEADLDSKDERGTVEADKQERYTGDALETMADSSVLGRAEDKSSTDKTAAAIQKEEAKPSGKKN</sequence>
<protein>
    <submittedName>
        <fullName evidence="2">Uncharacterized protein</fullName>
    </submittedName>
</protein>
<evidence type="ECO:0000313" key="3">
    <source>
        <dbReference type="Proteomes" id="UP000053424"/>
    </source>
</evidence>
<dbReference type="AlphaFoldDB" id="A0A0C3CTG2"/>
<feature type="compositionally biased region" description="Basic and acidic residues" evidence="1">
    <location>
        <begin position="86"/>
        <end position="97"/>
    </location>
</feature>
<name>A0A0C3CTG2_HEBCY</name>
<feature type="region of interest" description="Disordered" evidence="1">
    <location>
        <begin position="1"/>
        <end position="97"/>
    </location>
</feature>
<reference evidence="3" key="2">
    <citation type="submission" date="2015-01" db="EMBL/GenBank/DDBJ databases">
        <title>Evolutionary Origins and Diversification of the Mycorrhizal Mutualists.</title>
        <authorList>
            <consortium name="DOE Joint Genome Institute"/>
            <consortium name="Mycorrhizal Genomics Consortium"/>
            <person name="Kohler A."/>
            <person name="Kuo A."/>
            <person name="Nagy L.G."/>
            <person name="Floudas D."/>
            <person name="Copeland A."/>
            <person name="Barry K.W."/>
            <person name="Cichocki N."/>
            <person name="Veneault-Fourrey C."/>
            <person name="LaButti K."/>
            <person name="Lindquist E.A."/>
            <person name="Lipzen A."/>
            <person name="Lundell T."/>
            <person name="Morin E."/>
            <person name="Murat C."/>
            <person name="Riley R."/>
            <person name="Ohm R."/>
            <person name="Sun H."/>
            <person name="Tunlid A."/>
            <person name="Henrissat B."/>
            <person name="Grigoriev I.V."/>
            <person name="Hibbett D.S."/>
            <person name="Martin F."/>
        </authorList>
    </citation>
    <scope>NUCLEOTIDE SEQUENCE [LARGE SCALE GENOMIC DNA]</scope>
    <source>
        <strain evidence="3">h7</strain>
    </source>
</reference>
<keyword evidence="3" id="KW-1185">Reference proteome</keyword>
<reference evidence="2 3" key="1">
    <citation type="submission" date="2014-04" db="EMBL/GenBank/DDBJ databases">
        <authorList>
            <consortium name="DOE Joint Genome Institute"/>
            <person name="Kuo A."/>
            <person name="Gay G."/>
            <person name="Dore J."/>
            <person name="Kohler A."/>
            <person name="Nagy L.G."/>
            <person name="Floudas D."/>
            <person name="Copeland A."/>
            <person name="Barry K.W."/>
            <person name="Cichocki N."/>
            <person name="Veneault-Fourrey C."/>
            <person name="LaButti K."/>
            <person name="Lindquist E.A."/>
            <person name="Lipzen A."/>
            <person name="Lundell T."/>
            <person name="Morin E."/>
            <person name="Murat C."/>
            <person name="Sun H."/>
            <person name="Tunlid A."/>
            <person name="Henrissat B."/>
            <person name="Grigoriev I.V."/>
            <person name="Hibbett D.S."/>
            <person name="Martin F."/>
            <person name="Nordberg H.P."/>
            <person name="Cantor M.N."/>
            <person name="Hua S.X."/>
        </authorList>
    </citation>
    <scope>NUCLEOTIDE SEQUENCE [LARGE SCALE GENOMIC DNA]</scope>
    <source>
        <strain evidence="3">h7</strain>
    </source>
</reference>
<organism evidence="2 3">
    <name type="scientific">Hebeloma cylindrosporum</name>
    <dbReference type="NCBI Taxonomy" id="76867"/>
    <lineage>
        <taxon>Eukaryota</taxon>
        <taxon>Fungi</taxon>
        <taxon>Dikarya</taxon>
        <taxon>Basidiomycota</taxon>
        <taxon>Agaricomycotina</taxon>
        <taxon>Agaricomycetes</taxon>
        <taxon>Agaricomycetidae</taxon>
        <taxon>Agaricales</taxon>
        <taxon>Agaricineae</taxon>
        <taxon>Hymenogastraceae</taxon>
        <taxon>Hebeloma</taxon>
    </lineage>
</organism>
<dbReference type="HOGENOM" id="CLU_2346931_0_0_1"/>
<accession>A0A0C3CTG2</accession>
<evidence type="ECO:0000313" key="2">
    <source>
        <dbReference type="EMBL" id="KIM47389.1"/>
    </source>
</evidence>
<proteinExistence type="predicted"/>